<evidence type="ECO:0000313" key="6">
    <source>
        <dbReference type="EMBL" id="MCM1981536.1"/>
    </source>
</evidence>
<name>A0ABD4SZF4_9CYAN</name>
<organism evidence="6 7">
    <name type="scientific">Lyngbya confervoides BDU141951</name>
    <dbReference type="NCBI Taxonomy" id="1574623"/>
    <lineage>
        <taxon>Bacteria</taxon>
        <taxon>Bacillati</taxon>
        <taxon>Cyanobacteriota</taxon>
        <taxon>Cyanophyceae</taxon>
        <taxon>Oscillatoriophycideae</taxon>
        <taxon>Oscillatoriales</taxon>
        <taxon>Microcoleaceae</taxon>
        <taxon>Lyngbya</taxon>
    </lineage>
</organism>
<dbReference type="CDD" id="cd01924">
    <property type="entry name" value="cyclophilin_TLP40_like"/>
    <property type="match status" value="1"/>
</dbReference>
<proteinExistence type="predicted"/>
<keyword evidence="2" id="KW-0793">Thylakoid</keyword>
<dbReference type="InterPro" id="IPR048563">
    <property type="entry name" value="CYP38_PsbQ-like"/>
</dbReference>
<dbReference type="EMBL" id="JTHE03000009">
    <property type="protein sequence ID" value="MCM1981536.1"/>
    <property type="molecule type" value="Genomic_DNA"/>
</dbReference>
<comment type="caution">
    <text evidence="6">The sequence shown here is derived from an EMBL/GenBank/DDBJ whole genome shotgun (WGS) entry which is preliminary data.</text>
</comment>
<dbReference type="SUPFAM" id="SSF101112">
    <property type="entry name" value="Oxygen-evolving enhancer protein 3"/>
    <property type="match status" value="1"/>
</dbReference>
<reference evidence="6 7" key="1">
    <citation type="journal article" date="2015" name="Genome Announc.">
        <title>Draft Genome Sequence of Filamentous Marine Cyanobacterium Lyngbya confervoides Strain BDU141951.</title>
        <authorList>
            <person name="Chandrababunaidu M.M."/>
            <person name="Sen D."/>
            <person name="Tripathy S."/>
        </authorList>
    </citation>
    <scope>NUCLEOTIDE SEQUENCE [LARGE SCALE GENOMIC DNA]</scope>
    <source>
        <strain evidence="6 7">BDU141951</strain>
    </source>
</reference>
<evidence type="ECO:0000256" key="1">
    <source>
        <dbReference type="ARBA" id="ARBA00013194"/>
    </source>
</evidence>
<dbReference type="InterPro" id="IPR002130">
    <property type="entry name" value="Cyclophilin-type_PPIase_dom"/>
</dbReference>
<dbReference type="Gene3D" id="2.40.100.10">
    <property type="entry name" value="Cyclophilin-like"/>
    <property type="match status" value="1"/>
</dbReference>
<evidence type="ECO:0000256" key="3">
    <source>
        <dbReference type="ARBA" id="ARBA00023110"/>
    </source>
</evidence>
<keyword evidence="3" id="KW-0697">Rotamase</keyword>
<dbReference type="InterPro" id="IPR023222">
    <property type="entry name" value="PsbQ-like_dom_sf"/>
</dbReference>
<dbReference type="PROSITE" id="PS50072">
    <property type="entry name" value="CSA_PPIASE_2"/>
    <property type="match status" value="1"/>
</dbReference>
<dbReference type="InterPro" id="IPR029000">
    <property type="entry name" value="Cyclophilin-like_dom_sf"/>
</dbReference>
<dbReference type="Proteomes" id="UP000031561">
    <property type="component" value="Unassembled WGS sequence"/>
</dbReference>
<accession>A0ABD4SZF4</accession>
<evidence type="ECO:0000256" key="2">
    <source>
        <dbReference type="ARBA" id="ARBA00023078"/>
    </source>
</evidence>
<feature type="domain" description="PPIase cyclophilin-type" evidence="5">
    <location>
        <begin position="193"/>
        <end position="352"/>
    </location>
</feature>
<gene>
    <name evidence="6" type="ORF">QQ91_0001655</name>
</gene>
<dbReference type="AlphaFoldDB" id="A0ABD4SZF4"/>
<sequence length="371" mass="40450">MHISLPPLASLAKRSTLLTLVLCIVLGLSAIPAHAVGLIAGLPPGNAIKDPQALLRLALPFDNDAIRAVQLDLEDIESQARGRRWSGVKSDIVKASSTFKRKKTEILESVLPENQAKAEPLAEEIIEDLELLKVAADEKDGTKIKTLRADIMTKIGTLEAAMVDGFPFEIPEEYQTLPQLRGRATVEMQTSKGTLTLVVDGYNAPITAGNFVDLVQRKFYNGLPFTRSEESYVVQGGKPKGDAIGFVDPKTKQYRSIPLEIRTEEEEVPIYGVTLEDAGLYLEHPRLPFSAYGAIAMAHGDDPNDASSQFFFHLFESELTPAGSNLLDGRYAVFGYVTRGKEVLGDLKEGDTIVNVKVTEGLDHFVKSSAA</sequence>
<evidence type="ECO:0000256" key="4">
    <source>
        <dbReference type="ARBA" id="ARBA00023235"/>
    </source>
</evidence>
<dbReference type="GO" id="GO:0003755">
    <property type="term" value="F:peptidyl-prolyl cis-trans isomerase activity"/>
    <property type="evidence" value="ECO:0007669"/>
    <property type="project" value="UniProtKB-KW"/>
</dbReference>
<keyword evidence="7" id="KW-1185">Reference proteome</keyword>
<evidence type="ECO:0000313" key="7">
    <source>
        <dbReference type="Proteomes" id="UP000031561"/>
    </source>
</evidence>
<dbReference type="SUPFAM" id="SSF50891">
    <property type="entry name" value="Cyclophilin-like"/>
    <property type="match status" value="1"/>
</dbReference>
<dbReference type="RefSeq" id="WP_166279214.1">
    <property type="nucleotide sequence ID" value="NZ_JTHE03000009.1"/>
</dbReference>
<dbReference type="EC" id="5.2.1.8" evidence="1"/>
<dbReference type="Pfam" id="PF00160">
    <property type="entry name" value="Pro_isomerase"/>
    <property type="match status" value="1"/>
</dbReference>
<dbReference type="PANTHER" id="PTHR43246">
    <property type="entry name" value="PEPTIDYL-PROLYL CIS-TRANS ISOMERASE CYP38, CHLOROPLASTIC"/>
    <property type="match status" value="1"/>
</dbReference>
<keyword evidence="4 6" id="KW-0413">Isomerase</keyword>
<dbReference type="Pfam" id="PF21329">
    <property type="entry name" value="CYP38_PsbQ-like"/>
    <property type="match status" value="1"/>
</dbReference>
<protein>
    <recommendedName>
        <fullName evidence="1">peptidylprolyl isomerase</fullName>
        <ecNumber evidence="1">5.2.1.8</ecNumber>
    </recommendedName>
</protein>
<dbReference type="InterPro" id="IPR044665">
    <property type="entry name" value="E_coli_cyclophilin_A-like"/>
</dbReference>
<dbReference type="Gene3D" id="1.20.120.290">
    <property type="entry name" value="Oxygen-evolving enhancer protein 3 (PsbQ), four-helix up-down bundle"/>
    <property type="match status" value="1"/>
</dbReference>
<evidence type="ECO:0000259" key="5">
    <source>
        <dbReference type="PROSITE" id="PS50072"/>
    </source>
</evidence>